<keyword evidence="12" id="KW-1185">Reference proteome</keyword>
<evidence type="ECO:0000256" key="6">
    <source>
        <dbReference type="PIRNR" id="PIRNR000898"/>
    </source>
</evidence>
<keyword evidence="4 9" id="KW-0732">Signal</keyword>
<evidence type="ECO:0000256" key="4">
    <source>
        <dbReference type="ARBA" id="ARBA00022729"/>
    </source>
</evidence>
<feature type="binding site" evidence="7">
    <location>
        <position position="199"/>
    </location>
    <ligand>
        <name>Fe cation</name>
        <dbReference type="ChEBI" id="CHEBI:24875"/>
        <label>2</label>
    </ligand>
</feature>
<evidence type="ECO:0000256" key="9">
    <source>
        <dbReference type="SAM" id="SignalP"/>
    </source>
</evidence>
<evidence type="ECO:0000313" key="12">
    <source>
        <dbReference type="Proteomes" id="UP001163046"/>
    </source>
</evidence>
<keyword evidence="6 7" id="KW-0408">Iron</keyword>
<feature type="binding site" evidence="7">
    <location>
        <position position="34"/>
    </location>
    <ligand>
        <name>Fe cation</name>
        <dbReference type="ChEBI" id="CHEBI:24875"/>
        <label>1</label>
    </ligand>
</feature>
<dbReference type="EC" id="3.1.3.2" evidence="2 6"/>
<evidence type="ECO:0000256" key="2">
    <source>
        <dbReference type="ARBA" id="ARBA00012646"/>
    </source>
</evidence>
<feature type="glycosylation site" description="N-linked (GlcNAc...) asparagine" evidence="8">
    <location>
        <position position="117"/>
    </location>
</feature>
<proteinExistence type="predicted"/>
<feature type="binding site" evidence="7">
    <location>
        <position position="234"/>
    </location>
    <ligand>
        <name>Fe cation</name>
        <dbReference type="ChEBI" id="CHEBI:24875"/>
        <label>2</label>
    </ligand>
</feature>
<evidence type="ECO:0000313" key="11">
    <source>
        <dbReference type="EMBL" id="KAJ7384907.1"/>
    </source>
</evidence>
<dbReference type="InterPro" id="IPR024927">
    <property type="entry name" value="Acid_PPase"/>
</dbReference>
<comment type="caution">
    <text evidence="11">The sequence shown here is derived from an EMBL/GenBank/DDBJ whole genome shotgun (WGS) entry which is preliminary data.</text>
</comment>
<evidence type="ECO:0000256" key="8">
    <source>
        <dbReference type="PIRSR" id="PIRSR000898-3"/>
    </source>
</evidence>
<dbReference type="SUPFAM" id="SSF56300">
    <property type="entry name" value="Metallo-dependent phosphatases"/>
    <property type="match status" value="1"/>
</dbReference>
<dbReference type="OrthoDB" id="411211at2759"/>
<comment type="catalytic activity">
    <reaction evidence="1 6">
        <text>a phosphate monoester + H2O = an alcohol + phosphate</text>
        <dbReference type="Rhea" id="RHEA:15017"/>
        <dbReference type="ChEBI" id="CHEBI:15377"/>
        <dbReference type="ChEBI" id="CHEBI:30879"/>
        <dbReference type="ChEBI" id="CHEBI:43474"/>
        <dbReference type="ChEBI" id="CHEBI:67140"/>
        <dbReference type="EC" id="3.1.3.2"/>
    </reaction>
</comment>
<comment type="cofactor">
    <cofactor evidence="7">
        <name>Fe cation</name>
        <dbReference type="ChEBI" id="CHEBI:24875"/>
    </cofactor>
    <text evidence="7">Binds 2 iron ions per subunit.</text>
</comment>
<evidence type="ECO:0000256" key="5">
    <source>
        <dbReference type="ARBA" id="ARBA00022801"/>
    </source>
</evidence>
<dbReference type="CDD" id="cd07378">
    <property type="entry name" value="MPP_ACP5"/>
    <property type="match status" value="1"/>
</dbReference>
<feature type="signal peptide" evidence="9">
    <location>
        <begin position="1"/>
        <end position="21"/>
    </location>
</feature>
<dbReference type="AlphaFoldDB" id="A0A9W9ZNF8"/>
<dbReference type="InterPro" id="IPR004843">
    <property type="entry name" value="Calcineurin-like_PHP"/>
</dbReference>
<dbReference type="Gene3D" id="3.60.21.10">
    <property type="match status" value="1"/>
</dbReference>
<gene>
    <name evidence="11" type="ORF">OS493_018594</name>
</gene>
<feature type="domain" description="Calcineurin-like phosphoesterase" evidence="10">
    <location>
        <begin position="28"/>
        <end position="237"/>
    </location>
</feature>
<dbReference type="Pfam" id="PF00149">
    <property type="entry name" value="Metallophos"/>
    <property type="match status" value="1"/>
</dbReference>
<organism evidence="11 12">
    <name type="scientific">Desmophyllum pertusum</name>
    <dbReference type="NCBI Taxonomy" id="174260"/>
    <lineage>
        <taxon>Eukaryota</taxon>
        <taxon>Metazoa</taxon>
        <taxon>Cnidaria</taxon>
        <taxon>Anthozoa</taxon>
        <taxon>Hexacorallia</taxon>
        <taxon>Scleractinia</taxon>
        <taxon>Caryophylliina</taxon>
        <taxon>Caryophylliidae</taxon>
        <taxon>Desmophyllum</taxon>
    </lineage>
</organism>
<feature type="binding site" evidence="7">
    <location>
        <position position="236"/>
    </location>
    <ligand>
        <name>Fe cation</name>
        <dbReference type="ChEBI" id="CHEBI:24875"/>
        <label>1</label>
    </ligand>
</feature>
<accession>A0A9W9ZNF8</accession>
<dbReference type="InterPro" id="IPR029052">
    <property type="entry name" value="Metallo-depent_PP-like"/>
</dbReference>
<dbReference type="GO" id="GO:0003993">
    <property type="term" value="F:acid phosphatase activity"/>
    <property type="evidence" value="ECO:0007669"/>
    <property type="project" value="UniProtKB-UniRule"/>
</dbReference>
<feature type="binding site" evidence="7">
    <location>
        <position position="75"/>
    </location>
    <ligand>
        <name>Fe cation</name>
        <dbReference type="ChEBI" id="CHEBI:24875"/>
        <label>1</label>
    </ligand>
</feature>
<dbReference type="PANTHER" id="PTHR10161">
    <property type="entry name" value="TARTRATE-RESISTANT ACID PHOSPHATASE TYPE 5"/>
    <property type="match status" value="1"/>
</dbReference>
<dbReference type="PIRSF" id="PIRSF000898">
    <property type="entry name" value="Acid_Ptase_5"/>
    <property type="match status" value="1"/>
</dbReference>
<dbReference type="EMBL" id="MU825883">
    <property type="protein sequence ID" value="KAJ7384907.1"/>
    <property type="molecule type" value="Genomic_DNA"/>
</dbReference>
<protein>
    <recommendedName>
        <fullName evidence="3 6">Tartrate-resistant acid phosphatase type 5</fullName>
        <ecNumber evidence="2 6">3.1.3.2</ecNumber>
    </recommendedName>
</protein>
<evidence type="ECO:0000256" key="1">
    <source>
        <dbReference type="ARBA" id="ARBA00000032"/>
    </source>
</evidence>
<sequence length="335" mass="37972">MEEVRLVSLFLFVQICSRVGGTEYPSLTFAAIGDFGGIPLPPYSTPTQKKIAKVMGKFADLKEVKFIIGLGDNFYYEGVKTVDDPRFNTTFEHVYTNPTLKAATWYMIAGNHDHASNVSAQIAYTKRSHRWHFPDFFYSKVQRIPGSSKTVQLVMIDTTLLCCRHQRNLKNLPSQQNQLKWIEETLRDSTADYLIVGGHHPVLSAGAHGSTPYLVSKLKPLLEDNDVTAYLSGHDHNLQHLKEEHSNVHYFVTGNGNFYNPDGRNKYTVKTSLRFFNGQSGAFTLFEATPEFLQISQIGENGKEVYKATLQPRTIFRSLSDEENTILDEFFISQN</sequence>
<name>A0A9W9ZNF8_9CNID</name>
<feature type="chain" id="PRO_5040817932" description="Tartrate-resistant acid phosphatase type 5" evidence="9">
    <location>
        <begin position="22"/>
        <end position="335"/>
    </location>
</feature>
<dbReference type="GO" id="GO:0046872">
    <property type="term" value="F:metal ion binding"/>
    <property type="evidence" value="ECO:0007669"/>
    <property type="project" value="UniProtKB-KW"/>
</dbReference>
<feature type="binding site" evidence="7">
    <location>
        <position position="72"/>
    </location>
    <ligand>
        <name>Fe cation</name>
        <dbReference type="ChEBI" id="CHEBI:24875"/>
        <label>2</label>
    </ligand>
</feature>
<evidence type="ECO:0000259" key="10">
    <source>
        <dbReference type="Pfam" id="PF00149"/>
    </source>
</evidence>
<feature type="binding site" evidence="7">
    <location>
        <position position="111"/>
    </location>
    <ligand>
        <name>Fe cation</name>
        <dbReference type="ChEBI" id="CHEBI:24875"/>
        <label>2</label>
    </ligand>
</feature>
<reference evidence="11" key="1">
    <citation type="submission" date="2023-01" db="EMBL/GenBank/DDBJ databases">
        <title>Genome assembly of the deep-sea coral Lophelia pertusa.</title>
        <authorList>
            <person name="Herrera S."/>
            <person name="Cordes E."/>
        </authorList>
    </citation>
    <scope>NUCLEOTIDE SEQUENCE</scope>
    <source>
        <strain evidence="11">USNM1676648</strain>
        <tissue evidence="11">Polyp</tissue>
    </source>
</reference>
<keyword evidence="7" id="KW-0479">Metal-binding</keyword>
<evidence type="ECO:0000256" key="3">
    <source>
        <dbReference type="ARBA" id="ARBA00015822"/>
    </source>
</evidence>
<feature type="binding site" evidence="7">
    <location>
        <position position="72"/>
    </location>
    <ligand>
        <name>Fe cation</name>
        <dbReference type="ChEBI" id="CHEBI:24875"/>
        <label>1</label>
    </ligand>
</feature>
<dbReference type="PANTHER" id="PTHR10161:SF14">
    <property type="entry name" value="TARTRATE-RESISTANT ACID PHOSPHATASE TYPE 5"/>
    <property type="match status" value="1"/>
</dbReference>
<keyword evidence="5 6" id="KW-0378">Hydrolase</keyword>
<evidence type="ECO:0000256" key="7">
    <source>
        <dbReference type="PIRSR" id="PIRSR000898-1"/>
    </source>
</evidence>
<dbReference type="InterPro" id="IPR051558">
    <property type="entry name" value="Metallophosphoesterase_PAP"/>
</dbReference>
<dbReference type="Proteomes" id="UP001163046">
    <property type="component" value="Unassembled WGS sequence"/>
</dbReference>